<gene>
    <name evidence="1" type="ORF">L6452_39633</name>
</gene>
<accession>A0ACB8XTI7</accession>
<keyword evidence="2" id="KW-1185">Reference proteome</keyword>
<evidence type="ECO:0000313" key="2">
    <source>
        <dbReference type="Proteomes" id="UP001055879"/>
    </source>
</evidence>
<reference evidence="1 2" key="2">
    <citation type="journal article" date="2022" name="Mol. Ecol. Resour.">
        <title>The genomes of chicory, endive, great burdock and yacon provide insights into Asteraceae paleo-polyploidization history and plant inulin production.</title>
        <authorList>
            <person name="Fan W."/>
            <person name="Wang S."/>
            <person name="Wang H."/>
            <person name="Wang A."/>
            <person name="Jiang F."/>
            <person name="Liu H."/>
            <person name="Zhao H."/>
            <person name="Xu D."/>
            <person name="Zhang Y."/>
        </authorList>
    </citation>
    <scope>NUCLEOTIDE SEQUENCE [LARGE SCALE GENOMIC DNA]</scope>
    <source>
        <strain evidence="2">cv. Niubang</strain>
    </source>
</reference>
<organism evidence="1 2">
    <name type="scientific">Arctium lappa</name>
    <name type="common">Greater burdock</name>
    <name type="synonym">Lappa major</name>
    <dbReference type="NCBI Taxonomy" id="4217"/>
    <lineage>
        <taxon>Eukaryota</taxon>
        <taxon>Viridiplantae</taxon>
        <taxon>Streptophyta</taxon>
        <taxon>Embryophyta</taxon>
        <taxon>Tracheophyta</taxon>
        <taxon>Spermatophyta</taxon>
        <taxon>Magnoliopsida</taxon>
        <taxon>eudicotyledons</taxon>
        <taxon>Gunneridae</taxon>
        <taxon>Pentapetalae</taxon>
        <taxon>asterids</taxon>
        <taxon>campanulids</taxon>
        <taxon>Asterales</taxon>
        <taxon>Asteraceae</taxon>
        <taxon>Carduoideae</taxon>
        <taxon>Cardueae</taxon>
        <taxon>Arctiinae</taxon>
        <taxon>Arctium</taxon>
    </lineage>
</organism>
<dbReference type="EMBL" id="CM042061">
    <property type="protein sequence ID" value="KAI3673511.1"/>
    <property type="molecule type" value="Genomic_DNA"/>
</dbReference>
<proteinExistence type="predicted"/>
<comment type="caution">
    <text evidence="1">The sequence shown here is derived from an EMBL/GenBank/DDBJ whole genome shotgun (WGS) entry which is preliminary data.</text>
</comment>
<sequence length="1041" mass="113371">METLKTSETLVEGLVVSKQDGLGSLVEGKLFDFGGEQCVESVSSLVAESGGIDPKGFEPVSVTEIGGGVGSSSHGDVPIKGISLFVELTGGVEDHVSLGNKSDENRGEVIVCHEECRPNVGDFVWVIIKNQSWWPGVVCDASNAPKEALQKPEDGLVVRCFGNGSYVRCLPYQLKPFVACFEQLSKQNNSKSFVGAVEKAVAEFGHRIKTEFTCSCFSKTMVEEGKGDVGDLSVTRFQPATFVDYVKDLARDISMSTKIDYAVNQNFLSAFYRSLGHCQMGLHQLKPASVKVEEENGVFDGGLNTENKDISFVMGDDIKNSGERSEKHYETRERRKSRFLSYPYTDVNGIKRSVSGEQVTEESRADVDGGAELNKVNCQPVKKPRKKWCRKSVKKDDLAGKGVQANLCSSEVLSELQSAAQDCLFPIQSTKFDSVERFIAGFRKWAFNDFTKEITIDRTAAPDNGIGMGRTIDVNTTVDTVEKGTRGRPKKVRKKNGKPVPISSPISGTNPNRGSLIIDFQNVGSRDLETQPTANKKMEVVADQGVQNNEVKEAVSDTNGNCTILNFGDRPVNERPPCKLTPKRRKKNTATETATHIVPIVNVPIVNGHMDPFLIHNLPQMNNLDGLNQPNVFHLTNELGLTPPCSTGNHGEPPGVTHEPKKRGRKRKTIDLQANPGSTIMPNLNENGTGKKRGKKGKMKETGVPCVDLSYNKVQPDNVIVTGTAFLLKFSSDHPLPSKQDLNSIFCKFGALNESETQVLDDSRSGQVVFLDSSSAGEAFWGLQNDHPFGLALVNYRIQHLPGAESNVGFRTPIKNPSVLKPLDSVGVGMGSQAISSPTGIPDLNGNAAENKPKKSKKIQEIHLPSKDLSYGKVHQGNGEATGTAILLKFSPNHPLPSNQDLNSVFRKYGALNEYETQVSPQTLSGQVVFVNPCSAGEAVQNLEKVRPFGETLVSFRVHHLYNVQPAIGFKNPSSVPLVGLKKQAPDLDLAGIKKNLEMMTMMMEKAGDTLSSEMRAKLESEIKGLMNKVSIMDGSSSSSL</sequence>
<evidence type="ECO:0000313" key="1">
    <source>
        <dbReference type="EMBL" id="KAI3673511.1"/>
    </source>
</evidence>
<dbReference type="Proteomes" id="UP001055879">
    <property type="component" value="Linkage Group LG15"/>
</dbReference>
<name>A0ACB8XTI7_ARCLA</name>
<reference evidence="2" key="1">
    <citation type="journal article" date="2022" name="Mol. Ecol. Resour.">
        <title>The genomes of chicory, endive, great burdock and yacon provide insights into Asteraceae palaeo-polyploidization history and plant inulin production.</title>
        <authorList>
            <person name="Fan W."/>
            <person name="Wang S."/>
            <person name="Wang H."/>
            <person name="Wang A."/>
            <person name="Jiang F."/>
            <person name="Liu H."/>
            <person name="Zhao H."/>
            <person name="Xu D."/>
            <person name="Zhang Y."/>
        </authorList>
    </citation>
    <scope>NUCLEOTIDE SEQUENCE [LARGE SCALE GENOMIC DNA]</scope>
    <source>
        <strain evidence="2">cv. Niubang</strain>
    </source>
</reference>
<protein>
    <submittedName>
        <fullName evidence="1">Uncharacterized protein</fullName>
    </submittedName>
</protein>